<name>A0A5D4NYW7_9BACI</name>
<dbReference type="AlphaFoldDB" id="A0A5D4NYW7"/>
<proteinExistence type="predicted"/>
<protein>
    <submittedName>
        <fullName evidence="1">Uncharacterized protein</fullName>
    </submittedName>
</protein>
<evidence type="ECO:0000313" key="2">
    <source>
        <dbReference type="Proteomes" id="UP000322267"/>
    </source>
</evidence>
<dbReference type="Proteomes" id="UP000322267">
    <property type="component" value="Unassembled WGS sequence"/>
</dbReference>
<sequence length="48" mass="5680">MPSKVLLESRTDPRFSAQVKKIISKQEKRRRSALNFISTMKQIRLSFQ</sequence>
<dbReference type="EMBL" id="VTEI01000001">
    <property type="protein sequence ID" value="TYS19527.1"/>
    <property type="molecule type" value="Genomic_DNA"/>
</dbReference>
<reference evidence="1 2" key="1">
    <citation type="submission" date="2019-08" db="EMBL/GenBank/DDBJ databases">
        <title>Bacillus genomes from the desert of Cuatro Cienegas, Coahuila.</title>
        <authorList>
            <person name="Olmedo-Alvarez G."/>
        </authorList>
    </citation>
    <scope>NUCLEOTIDE SEQUENCE [LARGE SCALE GENOMIC DNA]</scope>
    <source>
        <strain evidence="1 2">CH34_1T</strain>
    </source>
</reference>
<gene>
    <name evidence="1" type="ORF">FZC78_00390</name>
</gene>
<comment type="caution">
    <text evidence="1">The sequence shown here is derived from an EMBL/GenBank/DDBJ whole genome shotgun (WGS) entry which is preliminary data.</text>
</comment>
<organism evidence="1 2">
    <name type="scientific">Rossellomorea vietnamensis</name>
    <dbReference type="NCBI Taxonomy" id="218284"/>
    <lineage>
        <taxon>Bacteria</taxon>
        <taxon>Bacillati</taxon>
        <taxon>Bacillota</taxon>
        <taxon>Bacilli</taxon>
        <taxon>Bacillales</taxon>
        <taxon>Bacillaceae</taxon>
        <taxon>Rossellomorea</taxon>
    </lineage>
</organism>
<evidence type="ECO:0000313" key="1">
    <source>
        <dbReference type="EMBL" id="TYS19527.1"/>
    </source>
</evidence>
<accession>A0A5D4NYW7</accession>